<proteinExistence type="predicted"/>
<dbReference type="GeneID" id="92085967"/>
<sequence>MTDIWSLLAEKQVKLAWWTLAEAFQMAARKLRNCKSAFHDAPVVENHRRDVLSNGTYTDGSVHKILACIEDIGAEDSTTAERARKILERVAADVGEMVTSRLDSLDFRFESRFW</sequence>
<dbReference type="EMBL" id="JAQQWL010000002">
    <property type="protein sequence ID" value="KAK8086521.1"/>
    <property type="molecule type" value="Genomic_DNA"/>
</dbReference>
<evidence type="ECO:0000313" key="2">
    <source>
        <dbReference type="Proteomes" id="UP001480595"/>
    </source>
</evidence>
<accession>A0ABR1WTN9</accession>
<dbReference type="Proteomes" id="UP001480595">
    <property type="component" value="Unassembled WGS sequence"/>
</dbReference>
<reference evidence="1 2" key="1">
    <citation type="submission" date="2023-01" db="EMBL/GenBank/DDBJ databases">
        <title>Analysis of 21 Apiospora genomes using comparative genomics revels a genus with tremendous synthesis potential of carbohydrate active enzymes and secondary metabolites.</title>
        <authorList>
            <person name="Sorensen T."/>
        </authorList>
    </citation>
    <scope>NUCLEOTIDE SEQUENCE [LARGE SCALE GENOMIC DNA]</scope>
    <source>
        <strain evidence="1 2">CBS 135458</strain>
    </source>
</reference>
<name>A0ABR1WTN9_9PEZI</name>
<protein>
    <submittedName>
        <fullName evidence="1">Uncharacterized protein</fullName>
    </submittedName>
</protein>
<comment type="caution">
    <text evidence="1">The sequence shown here is derived from an EMBL/GenBank/DDBJ whole genome shotgun (WGS) entry which is preliminary data.</text>
</comment>
<evidence type="ECO:0000313" key="1">
    <source>
        <dbReference type="EMBL" id="KAK8086521.1"/>
    </source>
</evidence>
<organism evidence="1 2">
    <name type="scientific">Apiospora phragmitis</name>
    <dbReference type="NCBI Taxonomy" id="2905665"/>
    <lineage>
        <taxon>Eukaryota</taxon>
        <taxon>Fungi</taxon>
        <taxon>Dikarya</taxon>
        <taxon>Ascomycota</taxon>
        <taxon>Pezizomycotina</taxon>
        <taxon>Sordariomycetes</taxon>
        <taxon>Xylariomycetidae</taxon>
        <taxon>Amphisphaeriales</taxon>
        <taxon>Apiosporaceae</taxon>
        <taxon>Apiospora</taxon>
    </lineage>
</organism>
<keyword evidence="2" id="KW-1185">Reference proteome</keyword>
<dbReference type="RefSeq" id="XP_066721045.1">
    <property type="nucleotide sequence ID" value="XM_066852904.1"/>
</dbReference>
<gene>
    <name evidence="1" type="ORF">PG994_001495</name>
</gene>